<dbReference type="Pfam" id="PF00858">
    <property type="entry name" value="ASC"/>
    <property type="match status" value="1"/>
</dbReference>
<evidence type="ECO:0000256" key="4">
    <source>
        <dbReference type="ARBA" id="ARBA00022692"/>
    </source>
</evidence>
<evidence type="ECO:0000256" key="1">
    <source>
        <dbReference type="ARBA" id="ARBA00004141"/>
    </source>
</evidence>
<comment type="caution">
    <text evidence="13">The sequence shown here is derived from an EMBL/GenBank/DDBJ whole genome shotgun (WGS) entry which is preliminary data.</text>
</comment>
<keyword evidence="8 12" id="KW-0472">Membrane</keyword>
<dbReference type="GO" id="GO:0016020">
    <property type="term" value="C:membrane"/>
    <property type="evidence" value="ECO:0007669"/>
    <property type="project" value="UniProtKB-SubCell"/>
</dbReference>
<keyword evidence="14" id="KW-1185">Reference proteome</keyword>
<evidence type="ECO:0000256" key="6">
    <source>
        <dbReference type="ARBA" id="ARBA00023053"/>
    </source>
</evidence>
<evidence type="ECO:0000256" key="12">
    <source>
        <dbReference type="SAM" id="Phobius"/>
    </source>
</evidence>
<keyword evidence="6" id="KW-0915">Sodium</keyword>
<keyword evidence="9 11" id="KW-0739">Sodium transport</keyword>
<evidence type="ECO:0000256" key="5">
    <source>
        <dbReference type="ARBA" id="ARBA00022989"/>
    </source>
</evidence>
<feature type="transmembrane region" description="Helical" evidence="12">
    <location>
        <begin position="59"/>
        <end position="84"/>
    </location>
</feature>
<dbReference type="AlphaFoldDB" id="A0A448XEG0"/>
<evidence type="ECO:0000256" key="2">
    <source>
        <dbReference type="ARBA" id="ARBA00022448"/>
    </source>
</evidence>
<evidence type="ECO:0000256" key="11">
    <source>
        <dbReference type="RuleBase" id="RU000679"/>
    </source>
</evidence>
<gene>
    <name evidence="13" type="ORF">PXEA_LOCUS28180</name>
</gene>
<reference evidence="13" key="1">
    <citation type="submission" date="2018-11" db="EMBL/GenBank/DDBJ databases">
        <authorList>
            <consortium name="Pathogen Informatics"/>
        </authorList>
    </citation>
    <scope>NUCLEOTIDE SEQUENCE</scope>
</reference>
<evidence type="ECO:0000256" key="10">
    <source>
        <dbReference type="ARBA" id="ARBA00023303"/>
    </source>
</evidence>
<keyword evidence="3 11" id="KW-0894">Sodium channel</keyword>
<comment type="subcellular location">
    <subcellularLocation>
        <location evidence="1">Membrane</location>
        <topology evidence="1">Multi-pass membrane protein</topology>
    </subcellularLocation>
</comment>
<comment type="similarity">
    <text evidence="11">Belongs to the amiloride-sensitive sodium channel (TC 1.A.6) family.</text>
</comment>
<evidence type="ECO:0000256" key="9">
    <source>
        <dbReference type="ARBA" id="ARBA00023201"/>
    </source>
</evidence>
<evidence type="ECO:0000256" key="7">
    <source>
        <dbReference type="ARBA" id="ARBA00023065"/>
    </source>
</evidence>
<dbReference type="OrthoDB" id="6021021at2759"/>
<keyword evidence="10 11" id="KW-0407">Ion channel</keyword>
<dbReference type="InterPro" id="IPR001873">
    <property type="entry name" value="ENaC"/>
</dbReference>
<name>A0A448XEG0_9PLAT</name>
<evidence type="ECO:0000256" key="3">
    <source>
        <dbReference type="ARBA" id="ARBA00022461"/>
    </source>
</evidence>
<dbReference type="EMBL" id="CAAALY010248294">
    <property type="protein sequence ID" value="VEL34740.1"/>
    <property type="molecule type" value="Genomic_DNA"/>
</dbReference>
<keyword evidence="2 11" id="KW-0813">Transport</keyword>
<dbReference type="Proteomes" id="UP000784294">
    <property type="component" value="Unassembled WGS sequence"/>
</dbReference>
<accession>A0A448XEG0</accession>
<evidence type="ECO:0000256" key="8">
    <source>
        <dbReference type="ARBA" id="ARBA00023136"/>
    </source>
</evidence>
<keyword evidence="7 11" id="KW-0406">Ion transport</keyword>
<protein>
    <submittedName>
        <fullName evidence="13">Uncharacterized protein</fullName>
    </submittedName>
</protein>
<keyword evidence="5 12" id="KW-1133">Transmembrane helix</keyword>
<sequence>MTMLGRNPDADKGDPEEEGLQVYRAKLIRAKAKLRILAERSTFHGIDIILETRSGYRRIMVVLIVLSMCLFSFYGVSIIIGRFLNAQISTVVNYNQQPFQFPAITVCPDSPFSVELLQAQPDLYERLPFNPHSSSFGTCQSPHCSVRSLICLSVSVISHHRCHRIRATQSGMFYSLPRAFDSTERALKSGFSNNMET</sequence>
<evidence type="ECO:0000313" key="14">
    <source>
        <dbReference type="Proteomes" id="UP000784294"/>
    </source>
</evidence>
<keyword evidence="4 11" id="KW-0812">Transmembrane</keyword>
<proteinExistence type="inferred from homology"/>
<dbReference type="GO" id="GO:0005272">
    <property type="term" value="F:sodium channel activity"/>
    <property type="evidence" value="ECO:0007669"/>
    <property type="project" value="UniProtKB-KW"/>
</dbReference>
<organism evidence="13 14">
    <name type="scientific">Protopolystoma xenopodis</name>
    <dbReference type="NCBI Taxonomy" id="117903"/>
    <lineage>
        <taxon>Eukaryota</taxon>
        <taxon>Metazoa</taxon>
        <taxon>Spiralia</taxon>
        <taxon>Lophotrochozoa</taxon>
        <taxon>Platyhelminthes</taxon>
        <taxon>Monogenea</taxon>
        <taxon>Polyopisthocotylea</taxon>
        <taxon>Polystomatidea</taxon>
        <taxon>Polystomatidae</taxon>
        <taxon>Protopolystoma</taxon>
    </lineage>
</organism>
<evidence type="ECO:0000313" key="13">
    <source>
        <dbReference type="EMBL" id="VEL34740.1"/>
    </source>
</evidence>